<sequence length="424" mass="47834">MKKIIILLSLIVLIFIGLAYWSLSSTNKTFDTCEIVGFSDVEKIDFKKYDSVLVAASTLYEANDIKNVMQGAQYRKAWATPVKVSILYLNDLEGNVKILEEGGGQQTHSLKLKRDDGTLMTLRSVSKDPSPLIPEIAETLGIENIVVDGISAQHPYAALVVAQLSKKAKIFNTQPKLVFVPKQAALDNYNAKFGNRLFQLEYETEGNAKWLNKVNVDSLVDTDNLQELKIKYPNKVAIDENSLVRARLFDLLIGDWDRHAKQWGWAIENIGDSINAIPLPCDRDNAFFNLEGILPTLISNQAFLPEVQSFEKEIDFLPGLISPFDVYFMRDIPQTVFEKEARQLQVLLTDQAINESFGVWSNDIFELDGNEIIAKIKSRRGKLLDYAIRFKKELIKAEELTKALKGSDDLKLTKSQMACFNCVN</sequence>
<evidence type="ECO:0000313" key="2">
    <source>
        <dbReference type="Proteomes" id="UP000199462"/>
    </source>
</evidence>
<reference evidence="2" key="1">
    <citation type="submission" date="2016-10" db="EMBL/GenBank/DDBJ databases">
        <authorList>
            <person name="Varghese N."/>
            <person name="Submissions S."/>
        </authorList>
    </citation>
    <scope>NUCLEOTIDE SEQUENCE [LARGE SCALE GENOMIC DNA]</scope>
    <source>
        <strain evidence="2">DSM 19891</strain>
    </source>
</reference>
<evidence type="ECO:0000313" key="1">
    <source>
        <dbReference type="EMBL" id="SFR75196.1"/>
    </source>
</evidence>
<proteinExistence type="predicted"/>
<organism evidence="1 2">
    <name type="scientific">Maribacter stanieri</name>
    <dbReference type="NCBI Taxonomy" id="440514"/>
    <lineage>
        <taxon>Bacteria</taxon>
        <taxon>Pseudomonadati</taxon>
        <taxon>Bacteroidota</taxon>
        <taxon>Flavobacteriia</taxon>
        <taxon>Flavobacteriales</taxon>
        <taxon>Flavobacteriaceae</taxon>
        <taxon>Maribacter</taxon>
    </lineage>
</organism>
<dbReference type="RefSeq" id="WP_245787011.1">
    <property type="nucleotide sequence ID" value="NZ_FOYX01000002.1"/>
</dbReference>
<protein>
    <submittedName>
        <fullName evidence="1">Uncharacterized protein</fullName>
    </submittedName>
</protein>
<dbReference type="Proteomes" id="UP000199462">
    <property type="component" value="Unassembled WGS sequence"/>
</dbReference>
<keyword evidence="2" id="KW-1185">Reference proteome</keyword>
<gene>
    <name evidence="1" type="ORF">SAMN04488010_2435</name>
</gene>
<dbReference type="STRING" id="440514.SAMN04488010_2435"/>
<accession>A0A1I6J888</accession>
<name>A0A1I6J888_9FLAO</name>
<dbReference type="EMBL" id="FOYX01000002">
    <property type="protein sequence ID" value="SFR75196.1"/>
    <property type="molecule type" value="Genomic_DNA"/>
</dbReference>
<dbReference type="AlphaFoldDB" id="A0A1I6J888"/>